<dbReference type="AlphaFoldDB" id="A0A9P1CRP7"/>
<feature type="region of interest" description="Disordered" evidence="1">
    <location>
        <begin position="70"/>
        <end position="101"/>
    </location>
</feature>
<comment type="caution">
    <text evidence="2">The sequence shown here is derived from an EMBL/GenBank/DDBJ whole genome shotgun (WGS) entry which is preliminary data.</text>
</comment>
<evidence type="ECO:0000313" key="3">
    <source>
        <dbReference type="EMBL" id="CAL4783592.1"/>
    </source>
</evidence>
<dbReference type="Proteomes" id="UP001152797">
    <property type="component" value="Unassembled WGS sequence"/>
</dbReference>
<evidence type="ECO:0000313" key="2">
    <source>
        <dbReference type="EMBL" id="CAI3996280.1"/>
    </source>
</evidence>
<dbReference type="EMBL" id="CAMXCT020002186">
    <property type="protein sequence ID" value="CAL1149655.1"/>
    <property type="molecule type" value="Genomic_DNA"/>
</dbReference>
<gene>
    <name evidence="2" type="ORF">C1SCF055_LOCUS22773</name>
</gene>
<reference evidence="2" key="1">
    <citation type="submission" date="2022-10" db="EMBL/GenBank/DDBJ databases">
        <authorList>
            <person name="Chen Y."/>
            <person name="Dougan E. K."/>
            <person name="Chan C."/>
            <person name="Rhodes N."/>
            <person name="Thang M."/>
        </authorList>
    </citation>
    <scope>NUCLEOTIDE SEQUENCE</scope>
</reference>
<dbReference type="EMBL" id="CAMXCT010002186">
    <property type="protein sequence ID" value="CAI3996280.1"/>
    <property type="molecule type" value="Genomic_DNA"/>
</dbReference>
<reference evidence="3 4" key="2">
    <citation type="submission" date="2024-05" db="EMBL/GenBank/DDBJ databases">
        <authorList>
            <person name="Chen Y."/>
            <person name="Shah S."/>
            <person name="Dougan E. K."/>
            <person name="Thang M."/>
            <person name="Chan C."/>
        </authorList>
    </citation>
    <scope>NUCLEOTIDE SEQUENCE [LARGE SCALE GENOMIC DNA]</scope>
</reference>
<evidence type="ECO:0000313" key="4">
    <source>
        <dbReference type="Proteomes" id="UP001152797"/>
    </source>
</evidence>
<organism evidence="2">
    <name type="scientific">Cladocopium goreaui</name>
    <dbReference type="NCBI Taxonomy" id="2562237"/>
    <lineage>
        <taxon>Eukaryota</taxon>
        <taxon>Sar</taxon>
        <taxon>Alveolata</taxon>
        <taxon>Dinophyceae</taxon>
        <taxon>Suessiales</taxon>
        <taxon>Symbiodiniaceae</taxon>
        <taxon>Cladocopium</taxon>
    </lineage>
</organism>
<keyword evidence="4" id="KW-1185">Reference proteome</keyword>
<name>A0A9P1CRP7_9DINO</name>
<accession>A0A9P1CRP7</accession>
<dbReference type="EMBL" id="CAMXCT030002186">
    <property type="protein sequence ID" value="CAL4783592.1"/>
    <property type="molecule type" value="Genomic_DNA"/>
</dbReference>
<evidence type="ECO:0000256" key="1">
    <source>
        <dbReference type="SAM" id="MobiDB-lite"/>
    </source>
</evidence>
<sequence>MGRRAPGLRSLPSGRGRRPLWRSTLQTTAVQEQGAPGVQLEQMLQTPLPQEKILQLTETHQRLRKELHLTGGPLEGDATPCARGTWARDSNDKTSEFTGKDPKVGSDVSMVNAVELAGSPSRIVFVDQKVASELLRRIIPSSRYGGARRQKVRRVRAQLQHSLEASFRDAMAKPPAVLRLSQDSRLLLRADDGTGVEATLCGSPEQLEDFWKAVAIHQSFFEVLPNRRKANTELPYPVFICSKGRASSGFLNWRTEHCLGSDSSGACLPRASWGSAGELISRNLKRSLFLRFFCT</sequence>
<proteinExistence type="predicted"/>
<feature type="compositionally biased region" description="Basic and acidic residues" evidence="1">
    <location>
        <begin position="89"/>
        <end position="101"/>
    </location>
</feature>
<protein>
    <submittedName>
        <fullName evidence="3">TET-Associated Glycosyltransferase domain-containing protein</fullName>
    </submittedName>
</protein>